<proteinExistence type="predicted"/>
<dbReference type="AlphaFoldDB" id="A0A5S4ZNM6"/>
<accession>A0A5S4ZNM6</accession>
<evidence type="ECO:0000313" key="1">
    <source>
        <dbReference type="EMBL" id="TYO92806.1"/>
    </source>
</evidence>
<keyword evidence="2" id="KW-1185">Reference proteome</keyword>
<comment type="caution">
    <text evidence="1">The sequence shown here is derived from an EMBL/GenBank/DDBJ whole genome shotgun (WGS) entry which is preliminary data.</text>
</comment>
<dbReference type="Proteomes" id="UP000323166">
    <property type="component" value="Unassembled WGS sequence"/>
</dbReference>
<reference evidence="1 2" key="1">
    <citation type="submission" date="2019-07" db="EMBL/GenBank/DDBJ databases">
        <title>Genomic Encyclopedia of Type Strains, Phase I: the one thousand microbial genomes (KMG-I) project.</title>
        <authorList>
            <person name="Kyrpides N."/>
        </authorList>
    </citation>
    <scope>NUCLEOTIDE SEQUENCE [LARGE SCALE GENOMIC DNA]</scope>
    <source>
        <strain evidence="1 2">DSM 6562</strain>
    </source>
</reference>
<protein>
    <submittedName>
        <fullName evidence="1">Uncharacterized protein</fullName>
    </submittedName>
</protein>
<sequence length="149" mass="16102">MLRRLLGKVDDGRFGRALAGIQVGWQWDCKERKAGYVEGYVKHGSKQSSSAGAAAARHGAAARMRSSEGCCASILLSLPCQSWGWQRLRVARTGTCRCWGVEAPLFWSRRYPAPRAPDAAAPLYTDAVAGWAQLQPQFGCKLPGCCTAG</sequence>
<dbReference type="EMBL" id="VNHM01000022">
    <property type="protein sequence ID" value="TYO92806.1"/>
    <property type="molecule type" value="Genomic_DNA"/>
</dbReference>
<evidence type="ECO:0000313" key="2">
    <source>
        <dbReference type="Proteomes" id="UP000323166"/>
    </source>
</evidence>
<organism evidence="1 2">
    <name type="scientific">Desulfallas thermosapovorans DSM 6562</name>
    <dbReference type="NCBI Taxonomy" id="1121431"/>
    <lineage>
        <taxon>Bacteria</taxon>
        <taxon>Bacillati</taxon>
        <taxon>Bacillota</taxon>
        <taxon>Clostridia</taxon>
        <taxon>Eubacteriales</taxon>
        <taxon>Desulfallaceae</taxon>
        <taxon>Desulfallas</taxon>
    </lineage>
</organism>
<gene>
    <name evidence="1" type="ORF">LX24_02813</name>
</gene>
<name>A0A5S4ZNM6_9FIRM</name>